<dbReference type="GeneID" id="70125632"/>
<dbReference type="RefSeq" id="XP_045954708.1">
    <property type="nucleotide sequence ID" value="XM_046096740.1"/>
</dbReference>
<keyword evidence="2" id="KW-1185">Reference proteome</keyword>
<organism evidence="1 2">
    <name type="scientific">Truncatella angustata</name>
    <dbReference type="NCBI Taxonomy" id="152316"/>
    <lineage>
        <taxon>Eukaryota</taxon>
        <taxon>Fungi</taxon>
        <taxon>Dikarya</taxon>
        <taxon>Ascomycota</taxon>
        <taxon>Pezizomycotina</taxon>
        <taxon>Sordariomycetes</taxon>
        <taxon>Xylariomycetidae</taxon>
        <taxon>Amphisphaeriales</taxon>
        <taxon>Sporocadaceae</taxon>
        <taxon>Truncatella</taxon>
    </lineage>
</organism>
<protein>
    <submittedName>
        <fullName evidence="1">Uncharacterized protein</fullName>
    </submittedName>
</protein>
<comment type="caution">
    <text evidence="1">The sequence shown here is derived from an EMBL/GenBank/DDBJ whole genome shotgun (WGS) entry which is preliminary data.</text>
</comment>
<proteinExistence type="predicted"/>
<dbReference type="Proteomes" id="UP000758603">
    <property type="component" value="Unassembled WGS sequence"/>
</dbReference>
<dbReference type="EMBL" id="JAGPXC010000008">
    <property type="protein sequence ID" value="KAH6648196.1"/>
    <property type="molecule type" value="Genomic_DNA"/>
</dbReference>
<name>A0A9P8ZSU1_9PEZI</name>
<evidence type="ECO:0000313" key="1">
    <source>
        <dbReference type="EMBL" id="KAH6648196.1"/>
    </source>
</evidence>
<dbReference type="AlphaFoldDB" id="A0A9P8ZSU1"/>
<evidence type="ECO:0000313" key="2">
    <source>
        <dbReference type="Proteomes" id="UP000758603"/>
    </source>
</evidence>
<gene>
    <name evidence="1" type="ORF">BKA67DRAFT_409857</name>
</gene>
<sequence length="188" mass="21025">MPVNHKTVEVANAATDSLQLCYGGTQILLSWALMYPTTASARSGLDSNLRRHFASSLVNTQAFMPYVAAMGKGSLNGLLPRRVFQPVCGGRIFTNMLQLRRAHAIDYLWDYLIYLFLLAKEPGDVKQAYQLLEALQASLQELECVGNCKVKLLLKPVSFRVSSFSPRPRPSCARSVRLIQRSRYNVSL</sequence>
<accession>A0A9P8ZSU1</accession>
<reference evidence="1" key="1">
    <citation type="journal article" date="2021" name="Nat. Commun.">
        <title>Genetic determinants of endophytism in the Arabidopsis root mycobiome.</title>
        <authorList>
            <person name="Mesny F."/>
            <person name="Miyauchi S."/>
            <person name="Thiergart T."/>
            <person name="Pickel B."/>
            <person name="Atanasova L."/>
            <person name="Karlsson M."/>
            <person name="Huettel B."/>
            <person name="Barry K.W."/>
            <person name="Haridas S."/>
            <person name="Chen C."/>
            <person name="Bauer D."/>
            <person name="Andreopoulos W."/>
            <person name="Pangilinan J."/>
            <person name="LaButti K."/>
            <person name="Riley R."/>
            <person name="Lipzen A."/>
            <person name="Clum A."/>
            <person name="Drula E."/>
            <person name="Henrissat B."/>
            <person name="Kohler A."/>
            <person name="Grigoriev I.V."/>
            <person name="Martin F.M."/>
            <person name="Hacquard S."/>
        </authorList>
    </citation>
    <scope>NUCLEOTIDE SEQUENCE</scope>
    <source>
        <strain evidence="1">MPI-SDFR-AT-0073</strain>
    </source>
</reference>